<comment type="similarity">
    <text evidence="1">Belongs to the ABC transporter superfamily.</text>
</comment>
<dbReference type="PANTHER" id="PTHR43335:SF4">
    <property type="entry name" value="ABC TRANSPORTER, ATP-BINDING PROTEIN"/>
    <property type="match status" value="1"/>
</dbReference>
<feature type="domain" description="ABC transporter" evidence="5">
    <location>
        <begin position="4"/>
        <end position="230"/>
    </location>
</feature>
<name>A0A8J8TR12_9EURY</name>
<dbReference type="EMBL" id="PHNJ01000002">
    <property type="protein sequence ID" value="TYL39456.1"/>
    <property type="molecule type" value="Genomic_DNA"/>
</dbReference>
<dbReference type="AlphaFoldDB" id="A0A8J8TR12"/>
<evidence type="ECO:0000256" key="2">
    <source>
        <dbReference type="ARBA" id="ARBA00022448"/>
    </source>
</evidence>
<dbReference type="CDD" id="cd03230">
    <property type="entry name" value="ABC_DR_subfamily_A"/>
    <property type="match status" value="1"/>
</dbReference>
<evidence type="ECO:0000313" key="6">
    <source>
        <dbReference type="EMBL" id="TYL39456.1"/>
    </source>
</evidence>
<dbReference type="GO" id="GO:0016887">
    <property type="term" value="F:ATP hydrolysis activity"/>
    <property type="evidence" value="ECO:0007669"/>
    <property type="project" value="InterPro"/>
</dbReference>
<sequence>MAAIRTTDLTKRYGSHTAVSELNLTVNAGEVYGFLGPNGAGKSTTIGMLLSYIYPTEGTARVFGTDVHDEPVATKRRVGVLPESCQLYDRLSGRKHLQFAIDAMDVDDDPDTLIDRVGLEPDAARRPVGEYSTGMKQRLKIAVTLVGEPELLVLDEPSSGLDPAGIQLLREIVLEERDRGAAVFFSSHILEQVEAVCDRIGILVDGRLRTSGDIEVLKSDTGPAVELDIEVDTLPPELVTALESIDAVTACAATANGSGSSTPAVTVSLSTGSAKAEILRTVEEYATIEDFAAEEPSLESLFDEQVAEAKR</sequence>
<dbReference type="Pfam" id="PF00005">
    <property type="entry name" value="ABC_tran"/>
    <property type="match status" value="1"/>
</dbReference>
<reference evidence="6" key="1">
    <citation type="submission" date="2017-11" db="EMBL/GenBank/DDBJ databases">
        <authorList>
            <person name="Kajale S.C."/>
            <person name="Sharma A."/>
        </authorList>
    </citation>
    <scope>NUCLEOTIDE SEQUENCE</scope>
    <source>
        <strain evidence="6">LS1_42</strain>
    </source>
</reference>
<organism evidence="6 7">
    <name type="scientific">Natronococcus pandeyae</name>
    <dbReference type="NCBI Taxonomy" id="2055836"/>
    <lineage>
        <taxon>Archaea</taxon>
        <taxon>Methanobacteriati</taxon>
        <taxon>Methanobacteriota</taxon>
        <taxon>Stenosarchaea group</taxon>
        <taxon>Halobacteria</taxon>
        <taxon>Halobacteriales</taxon>
        <taxon>Natrialbaceae</taxon>
        <taxon>Natronococcus</taxon>
    </lineage>
</organism>
<accession>A0A8J8TR12</accession>
<protein>
    <submittedName>
        <fullName evidence="6">ABC transporter ATP-binding protein</fullName>
    </submittedName>
</protein>
<comment type="caution">
    <text evidence="6">The sequence shown here is derived from an EMBL/GenBank/DDBJ whole genome shotgun (WGS) entry which is preliminary data.</text>
</comment>
<evidence type="ECO:0000256" key="3">
    <source>
        <dbReference type="ARBA" id="ARBA00022741"/>
    </source>
</evidence>
<evidence type="ECO:0000259" key="5">
    <source>
        <dbReference type="PROSITE" id="PS50893"/>
    </source>
</evidence>
<dbReference type="Proteomes" id="UP000766904">
    <property type="component" value="Unassembled WGS sequence"/>
</dbReference>
<dbReference type="RefSeq" id="WP_148856588.1">
    <property type="nucleotide sequence ID" value="NZ_PHNJ01000002.1"/>
</dbReference>
<dbReference type="InterPro" id="IPR003593">
    <property type="entry name" value="AAA+_ATPase"/>
</dbReference>
<keyword evidence="4 6" id="KW-0067">ATP-binding</keyword>
<dbReference type="SUPFAM" id="SSF52540">
    <property type="entry name" value="P-loop containing nucleoside triphosphate hydrolases"/>
    <property type="match status" value="1"/>
</dbReference>
<dbReference type="GO" id="GO:0005524">
    <property type="term" value="F:ATP binding"/>
    <property type="evidence" value="ECO:0007669"/>
    <property type="project" value="UniProtKB-KW"/>
</dbReference>
<proteinExistence type="inferred from homology"/>
<evidence type="ECO:0000256" key="1">
    <source>
        <dbReference type="ARBA" id="ARBA00005417"/>
    </source>
</evidence>
<dbReference type="Gene3D" id="3.40.50.300">
    <property type="entry name" value="P-loop containing nucleotide triphosphate hydrolases"/>
    <property type="match status" value="1"/>
</dbReference>
<dbReference type="SMART" id="SM00382">
    <property type="entry name" value="AAA"/>
    <property type="match status" value="1"/>
</dbReference>
<dbReference type="InterPro" id="IPR027417">
    <property type="entry name" value="P-loop_NTPase"/>
</dbReference>
<keyword evidence="3" id="KW-0547">Nucleotide-binding</keyword>
<keyword evidence="2" id="KW-0813">Transport</keyword>
<evidence type="ECO:0000313" key="7">
    <source>
        <dbReference type="Proteomes" id="UP000766904"/>
    </source>
</evidence>
<dbReference type="PANTHER" id="PTHR43335">
    <property type="entry name" value="ABC TRANSPORTER, ATP-BINDING PROTEIN"/>
    <property type="match status" value="1"/>
</dbReference>
<evidence type="ECO:0000256" key="4">
    <source>
        <dbReference type="ARBA" id="ARBA00022840"/>
    </source>
</evidence>
<dbReference type="InterPro" id="IPR003439">
    <property type="entry name" value="ABC_transporter-like_ATP-bd"/>
</dbReference>
<dbReference type="PROSITE" id="PS50893">
    <property type="entry name" value="ABC_TRANSPORTER_2"/>
    <property type="match status" value="1"/>
</dbReference>
<dbReference type="OrthoDB" id="87732at2157"/>
<gene>
    <name evidence="6" type="ORF">CV102_03940</name>
</gene>
<keyword evidence="7" id="KW-1185">Reference proteome</keyword>